<dbReference type="InterPro" id="IPR010827">
    <property type="entry name" value="BamA/TamA_POTRA"/>
</dbReference>
<evidence type="ECO:0000259" key="13">
    <source>
        <dbReference type="Pfam" id="PF07244"/>
    </source>
</evidence>
<comment type="subunit">
    <text evidence="10">Interacts with TamB to form the translocation and assembly module (TAM).</text>
</comment>
<comment type="subcellular location">
    <subcellularLocation>
        <location evidence="1">Cell outer membrane</location>
    </subcellularLocation>
</comment>
<dbReference type="RefSeq" id="WP_078759282.1">
    <property type="nucleotide sequence ID" value="NZ_FUXP01000016.1"/>
</dbReference>
<keyword evidence="5" id="KW-0812">Transmembrane</keyword>
<feature type="signal peptide" evidence="11">
    <location>
        <begin position="1"/>
        <end position="24"/>
    </location>
</feature>
<dbReference type="OrthoDB" id="9769707at2"/>
<dbReference type="InterPro" id="IPR035243">
    <property type="entry name" value="TamA_POTRA_Dom_1"/>
</dbReference>
<dbReference type="GO" id="GO:0009306">
    <property type="term" value="P:protein secretion"/>
    <property type="evidence" value="ECO:0007669"/>
    <property type="project" value="TreeGrafter"/>
</dbReference>
<evidence type="ECO:0000313" key="15">
    <source>
        <dbReference type="EMBL" id="SKA26113.1"/>
    </source>
</evidence>
<keyword evidence="4" id="KW-1134">Transmembrane beta strand</keyword>
<keyword evidence="16" id="KW-1185">Reference proteome</keyword>
<keyword evidence="6 11" id="KW-0732">Signal</keyword>
<feature type="domain" description="TamA POTRA" evidence="14">
    <location>
        <begin position="30"/>
        <end position="106"/>
    </location>
</feature>
<dbReference type="GO" id="GO:0097347">
    <property type="term" value="C:TAM protein secretion complex"/>
    <property type="evidence" value="ECO:0007669"/>
    <property type="project" value="TreeGrafter"/>
</dbReference>
<evidence type="ECO:0000256" key="11">
    <source>
        <dbReference type="SAM" id="SignalP"/>
    </source>
</evidence>
<protein>
    <recommendedName>
        <fullName evidence="3">Translocation and assembly module subunit TamA</fullName>
    </recommendedName>
    <alternativeName>
        <fullName evidence="9">Autotransporter assembly factor TamA</fullName>
    </alternativeName>
</protein>
<evidence type="ECO:0000259" key="12">
    <source>
        <dbReference type="Pfam" id="PF01103"/>
    </source>
</evidence>
<evidence type="ECO:0000256" key="7">
    <source>
        <dbReference type="ARBA" id="ARBA00023136"/>
    </source>
</evidence>
<keyword evidence="8" id="KW-0998">Cell outer membrane</keyword>
<evidence type="ECO:0000256" key="10">
    <source>
        <dbReference type="ARBA" id="ARBA00093548"/>
    </source>
</evidence>
<proteinExistence type="inferred from homology"/>
<comment type="similarity">
    <text evidence="2">Belongs to the TamA family.</text>
</comment>
<evidence type="ECO:0000256" key="8">
    <source>
        <dbReference type="ARBA" id="ARBA00023237"/>
    </source>
</evidence>
<dbReference type="AlphaFoldDB" id="A0A1T4SD14"/>
<evidence type="ECO:0000256" key="5">
    <source>
        <dbReference type="ARBA" id="ARBA00022692"/>
    </source>
</evidence>
<feature type="domain" description="Bacterial surface antigen (D15)" evidence="12">
    <location>
        <begin position="407"/>
        <end position="584"/>
    </location>
</feature>
<dbReference type="Pfam" id="PF07244">
    <property type="entry name" value="POTRA"/>
    <property type="match status" value="1"/>
</dbReference>
<evidence type="ECO:0000256" key="4">
    <source>
        <dbReference type="ARBA" id="ARBA00022452"/>
    </source>
</evidence>
<dbReference type="PANTHER" id="PTHR12815">
    <property type="entry name" value="SORTING AND ASSEMBLY MACHINERY SAMM50 PROTEIN FAMILY MEMBER"/>
    <property type="match status" value="1"/>
</dbReference>
<keyword evidence="7" id="KW-0472">Membrane</keyword>
<evidence type="ECO:0000256" key="1">
    <source>
        <dbReference type="ARBA" id="ARBA00004442"/>
    </source>
</evidence>
<dbReference type="PANTHER" id="PTHR12815:SF47">
    <property type="entry name" value="TRANSLOCATION AND ASSEMBLY MODULE SUBUNIT TAMA"/>
    <property type="match status" value="1"/>
</dbReference>
<evidence type="ECO:0000256" key="6">
    <source>
        <dbReference type="ARBA" id="ARBA00022729"/>
    </source>
</evidence>
<dbReference type="Pfam" id="PF01103">
    <property type="entry name" value="Omp85"/>
    <property type="match status" value="1"/>
</dbReference>
<dbReference type="InterPro" id="IPR039910">
    <property type="entry name" value="D15-like"/>
</dbReference>
<reference evidence="15 16" key="1">
    <citation type="submission" date="2017-02" db="EMBL/GenBank/DDBJ databases">
        <authorList>
            <person name="Peterson S.W."/>
        </authorList>
    </citation>
    <scope>NUCLEOTIDE SEQUENCE [LARGE SCALE GENOMIC DNA]</scope>
    <source>
        <strain evidence="15 16">DSM 21749</strain>
    </source>
</reference>
<dbReference type="Gene3D" id="2.40.160.50">
    <property type="entry name" value="membrane protein fhac: a member of the omp85/tpsb transporter family"/>
    <property type="match status" value="1"/>
</dbReference>
<evidence type="ECO:0000256" key="3">
    <source>
        <dbReference type="ARBA" id="ARBA00015419"/>
    </source>
</evidence>
<evidence type="ECO:0000259" key="14">
    <source>
        <dbReference type="Pfam" id="PF17243"/>
    </source>
</evidence>
<organism evidence="15 16">
    <name type="scientific">Lysobacter spongiicola DSM 21749</name>
    <dbReference type="NCBI Taxonomy" id="1122188"/>
    <lineage>
        <taxon>Bacteria</taxon>
        <taxon>Pseudomonadati</taxon>
        <taxon>Pseudomonadota</taxon>
        <taxon>Gammaproteobacteria</taxon>
        <taxon>Lysobacterales</taxon>
        <taxon>Lysobacteraceae</taxon>
        <taxon>Novilysobacter</taxon>
    </lineage>
</organism>
<dbReference type="Proteomes" id="UP000190061">
    <property type="component" value="Unassembled WGS sequence"/>
</dbReference>
<dbReference type="Gene3D" id="3.10.20.310">
    <property type="entry name" value="membrane protein fhac"/>
    <property type="match status" value="3"/>
</dbReference>
<name>A0A1T4SD14_9GAMM</name>
<gene>
    <name evidence="15" type="ORF">SAMN02745674_02756</name>
</gene>
<sequence length="596" mass="65994">MRLPPRVSVAFVAVSLSIGGAAHAAEVGTIQIRGLNEEMAENVRSALSLVEAQGLEVSGRRMAYLVREADDETREALEPFGYYSPTIEVERSRNEGPVDVTIDVDPGAPVRVRGFNVAIEGEGGRDRYLANDLEDFLPRPGDVFDHRLYEASKTTISRRLAVRGYFDADFASRRVEVTRADEAADIDLSWTSGQRYDMGPLAFDQTPDPVVREELLQKLVYWDTGSYYHKGKLDRLRESLARLDYFAAIDIQPHPEEAQGNDVPITVTLTPAKRDVYTAGLSYGTDSGAGVRLGWDRRYVNDRGHKALAQLDYAERRKTLTLQYRIPAFAWLDGWYTISAQAADEQTDFMDSRRIELVGSRSGEINDHLTAVASMHALRERWAYVADNGDDPDALPDYRYATFTYPSLRAEYIDADDLVFPRDGLAGTLMLRGGVEGVGSDASFAQTRATARWYRGLGERDRLIVRGELGHTFSGDVIDLPPSLRFFAGGDRSIRGYGWREVGPRVEGADGRLYALGAKNVATASVEYEHYFNDSWGAALFVDSGSAFNDSPDWRTGVGVGARWLSPVGPVRVDVAHGLDNPDSSFELYLSVGADL</sequence>
<dbReference type="GO" id="GO:0009279">
    <property type="term" value="C:cell outer membrane"/>
    <property type="evidence" value="ECO:0007669"/>
    <property type="project" value="UniProtKB-SubCell"/>
</dbReference>
<accession>A0A1T4SD14</accession>
<evidence type="ECO:0000256" key="9">
    <source>
        <dbReference type="ARBA" id="ARBA00033063"/>
    </source>
</evidence>
<feature type="domain" description="POTRA" evidence="13">
    <location>
        <begin position="125"/>
        <end position="181"/>
    </location>
</feature>
<dbReference type="InterPro" id="IPR000184">
    <property type="entry name" value="Bac_surfAg_D15"/>
</dbReference>
<evidence type="ECO:0000313" key="16">
    <source>
        <dbReference type="Proteomes" id="UP000190061"/>
    </source>
</evidence>
<dbReference type="EMBL" id="FUXP01000016">
    <property type="protein sequence ID" value="SKA26113.1"/>
    <property type="molecule type" value="Genomic_DNA"/>
</dbReference>
<evidence type="ECO:0000256" key="2">
    <source>
        <dbReference type="ARBA" id="ARBA00010248"/>
    </source>
</evidence>
<feature type="chain" id="PRO_5011961866" description="Translocation and assembly module subunit TamA" evidence="11">
    <location>
        <begin position="25"/>
        <end position="596"/>
    </location>
</feature>
<dbReference type="Pfam" id="PF17243">
    <property type="entry name" value="POTRA_TamA_1"/>
    <property type="match status" value="1"/>
</dbReference>
<dbReference type="STRING" id="1122188.SAMN02745674_02756"/>